<dbReference type="RefSeq" id="WP_268238443.1">
    <property type="nucleotide sequence ID" value="NZ_BMLK01000006.1"/>
</dbReference>
<keyword evidence="1" id="KW-0732">Signal</keyword>
<evidence type="ECO:0000256" key="1">
    <source>
        <dbReference type="SAM" id="SignalP"/>
    </source>
</evidence>
<keyword evidence="3" id="KW-1185">Reference proteome</keyword>
<feature type="chain" id="PRO_5045433686" evidence="1">
    <location>
        <begin position="24"/>
        <end position="44"/>
    </location>
</feature>
<feature type="signal peptide" evidence="1">
    <location>
        <begin position="1"/>
        <end position="23"/>
    </location>
</feature>
<evidence type="ECO:0000313" key="3">
    <source>
        <dbReference type="Proteomes" id="UP000605099"/>
    </source>
</evidence>
<sequence length="44" mass="4526">MNRLTSLSAAALAVFAMFGIANAAVNDAQANAFAAYSAQQVHRA</sequence>
<evidence type="ECO:0000313" key="2">
    <source>
        <dbReference type="EMBL" id="GGN47247.1"/>
    </source>
</evidence>
<organism evidence="2 3">
    <name type="scientific">Novosphingobium indicum</name>
    <dbReference type="NCBI Taxonomy" id="462949"/>
    <lineage>
        <taxon>Bacteria</taxon>
        <taxon>Pseudomonadati</taxon>
        <taxon>Pseudomonadota</taxon>
        <taxon>Alphaproteobacteria</taxon>
        <taxon>Sphingomonadales</taxon>
        <taxon>Sphingomonadaceae</taxon>
        <taxon>Novosphingobium</taxon>
    </lineage>
</organism>
<reference evidence="3" key="1">
    <citation type="journal article" date="2019" name="Int. J. Syst. Evol. Microbiol.">
        <title>The Global Catalogue of Microorganisms (GCM) 10K type strain sequencing project: providing services to taxonomists for standard genome sequencing and annotation.</title>
        <authorList>
            <consortium name="The Broad Institute Genomics Platform"/>
            <consortium name="The Broad Institute Genome Sequencing Center for Infectious Disease"/>
            <person name="Wu L."/>
            <person name="Ma J."/>
        </authorList>
    </citation>
    <scope>NUCLEOTIDE SEQUENCE [LARGE SCALE GENOMIC DNA]</scope>
    <source>
        <strain evidence="3">CGMCC 1.6784</strain>
    </source>
</reference>
<name>A0ABQ2JKV8_9SPHN</name>
<dbReference type="Proteomes" id="UP000605099">
    <property type="component" value="Unassembled WGS sequence"/>
</dbReference>
<comment type="caution">
    <text evidence="2">The sequence shown here is derived from an EMBL/GenBank/DDBJ whole genome shotgun (WGS) entry which is preliminary data.</text>
</comment>
<gene>
    <name evidence="2" type="ORF">GCM10011349_15270</name>
</gene>
<accession>A0ABQ2JKV8</accession>
<proteinExistence type="predicted"/>
<dbReference type="EMBL" id="BMLK01000006">
    <property type="protein sequence ID" value="GGN47247.1"/>
    <property type="molecule type" value="Genomic_DNA"/>
</dbReference>
<protein>
    <submittedName>
        <fullName evidence="2">Uncharacterized protein</fullName>
    </submittedName>
</protein>